<name>A0A8K0X0E3_9PEZI</name>
<evidence type="ECO:0000313" key="3">
    <source>
        <dbReference type="Proteomes" id="UP000813385"/>
    </source>
</evidence>
<comment type="caution">
    <text evidence="2">The sequence shown here is derived from an EMBL/GenBank/DDBJ whole genome shotgun (WGS) entry which is preliminary data.</text>
</comment>
<dbReference type="EMBL" id="JAGPXD010000005">
    <property type="protein sequence ID" value="KAH7354439.1"/>
    <property type="molecule type" value="Genomic_DNA"/>
</dbReference>
<evidence type="ECO:0000256" key="1">
    <source>
        <dbReference type="SAM" id="MobiDB-lite"/>
    </source>
</evidence>
<gene>
    <name evidence="2" type="ORF">B0T11DRAFT_128303</name>
</gene>
<dbReference type="AlphaFoldDB" id="A0A8K0X0E3"/>
<protein>
    <submittedName>
        <fullName evidence="2">Uncharacterized protein</fullName>
    </submittedName>
</protein>
<evidence type="ECO:0000313" key="2">
    <source>
        <dbReference type="EMBL" id="KAH7354439.1"/>
    </source>
</evidence>
<proteinExistence type="predicted"/>
<dbReference type="Proteomes" id="UP000813385">
    <property type="component" value="Unassembled WGS sequence"/>
</dbReference>
<accession>A0A8K0X0E3</accession>
<organism evidence="2 3">
    <name type="scientific">Plectosphaerella cucumerina</name>
    <dbReference type="NCBI Taxonomy" id="40658"/>
    <lineage>
        <taxon>Eukaryota</taxon>
        <taxon>Fungi</taxon>
        <taxon>Dikarya</taxon>
        <taxon>Ascomycota</taxon>
        <taxon>Pezizomycotina</taxon>
        <taxon>Sordariomycetes</taxon>
        <taxon>Hypocreomycetidae</taxon>
        <taxon>Glomerellales</taxon>
        <taxon>Plectosphaerellaceae</taxon>
        <taxon>Plectosphaerella</taxon>
    </lineage>
</organism>
<sequence>MPVSGHDHLSSLPGGCQAGAYASSRTVRQDRGTIHLRQVDVRHLRERSFIRLFVDAYVPLQYGSSLRMSSSPIQFAAQLGLSDLLEDLLDKGEYGGMQDLEAALRFAFTDNGTSYQRCQQALLRHGVHLGAASPLPPIASFPSPIDSRRSGVQRLFSSSPPMPPWSSSDDGTSSERAPRPQFVLFGDEAMRTGFGSATLEDPDPTSALGIVTDPPQLFQGTTDLPLRPLFRAEEADEAGPGGETYISYEDFCGAWTDEPKGTVTL</sequence>
<feature type="region of interest" description="Disordered" evidence="1">
    <location>
        <begin position="151"/>
        <end position="178"/>
    </location>
</feature>
<keyword evidence="3" id="KW-1185">Reference proteome</keyword>
<reference evidence="2" key="1">
    <citation type="journal article" date="2021" name="Nat. Commun.">
        <title>Genetic determinants of endophytism in the Arabidopsis root mycobiome.</title>
        <authorList>
            <person name="Mesny F."/>
            <person name="Miyauchi S."/>
            <person name="Thiergart T."/>
            <person name="Pickel B."/>
            <person name="Atanasova L."/>
            <person name="Karlsson M."/>
            <person name="Huettel B."/>
            <person name="Barry K.W."/>
            <person name="Haridas S."/>
            <person name="Chen C."/>
            <person name="Bauer D."/>
            <person name="Andreopoulos W."/>
            <person name="Pangilinan J."/>
            <person name="LaButti K."/>
            <person name="Riley R."/>
            <person name="Lipzen A."/>
            <person name="Clum A."/>
            <person name="Drula E."/>
            <person name="Henrissat B."/>
            <person name="Kohler A."/>
            <person name="Grigoriev I.V."/>
            <person name="Martin F.M."/>
            <person name="Hacquard S."/>
        </authorList>
    </citation>
    <scope>NUCLEOTIDE SEQUENCE</scope>
    <source>
        <strain evidence="2">MPI-CAGE-AT-0016</strain>
    </source>
</reference>